<keyword evidence="1" id="KW-0812">Transmembrane</keyword>
<evidence type="ECO:0000313" key="2">
    <source>
        <dbReference type="EMBL" id="KEZ22294.1"/>
    </source>
</evidence>
<dbReference type="EMBL" id="JFDP01000084">
    <property type="protein sequence ID" value="KEZ22294.1"/>
    <property type="molecule type" value="Genomic_DNA"/>
</dbReference>
<feature type="transmembrane region" description="Helical" evidence="1">
    <location>
        <begin position="218"/>
        <end position="239"/>
    </location>
</feature>
<protein>
    <recommendedName>
        <fullName evidence="4">Transmembrane protein</fullName>
    </recommendedName>
</protein>
<feature type="transmembrane region" description="Helical" evidence="1">
    <location>
        <begin position="12"/>
        <end position="31"/>
    </location>
</feature>
<dbReference type="OrthoDB" id="404087at2"/>
<keyword evidence="1" id="KW-0472">Membrane</keyword>
<dbReference type="Proteomes" id="UP000028537">
    <property type="component" value="Unassembled WGS sequence"/>
</dbReference>
<name>A0A084EWF2_9BACT</name>
<feature type="transmembrane region" description="Helical" evidence="1">
    <location>
        <begin position="111"/>
        <end position="135"/>
    </location>
</feature>
<evidence type="ECO:0008006" key="4">
    <source>
        <dbReference type="Google" id="ProtNLM"/>
    </source>
</evidence>
<reference evidence="2 3" key="1">
    <citation type="submission" date="2014-02" db="EMBL/GenBank/DDBJ databases">
        <title>Genome sequence of Ureaplasma diversum strain 246.</title>
        <authorList>
            <person name="Sirand-Pugnet P."/>
            <person name="Breton M."/>
            <person name="Dordet-Frisoni E."/>
            <person name="Baranowski E."/>
            <person name="Barre A."/>
            <person name="Couture C."/>
            <person name="Dupuy V."/>
            <person name="Gaurivaud P."/>
            <person name="Jacob D."/>
            <person name="Lemaitre C."/>
            <person name="Manso-Silvan L."/>
            <person name="Nikolski M."/>
            <person name="Nouvel L.-X."/>
            <person name="Poumarat F."/>
            <person name="Tardy F."/>
            <person name="Thebault P."/>
            <person name="Theil S."/>
            <person name="Citti C."/>
            <person name="Thiaucourt F."/>
            <person name="Blanchard A."/>
        </authorList>
    </citation>
    <scope>NUCLEOTIDE SEQUENCE [LARGE SCALE GENOMIC DNA]</scope>
    <source>
        <strain evidence="2 3">NCTC 246</strain>
    </source>
</reference>
<evidence type="ECO:0000256" key="1">
    <source>
        <dbReference type="SAM" id="Phobius"/>
    </source>
</evidence>
<keyword evidence="1" id="KW-1133">Transmembrane helix</keyword>
<accession>A0A084EWF2</accession>
<sequence>MNKKLISYHTALILLFVMSAVSLCYFFIGSITTPSQVGFLANHTERFAPLSFAYQYYIDPNVFDYLNYQLVYEIVLSANGIGSIAVLGAWIISWIYYLIMVGMLKFWKGSMTNIIINSVIAICIVYLFIIIFAGLNASTIIENSYYSYLKSQVLANSALSTNQKVNLLLPYINHFNIINAEDKSLTLLYVSEHNIPLSNVRFNLSYSYDYVNFNKYGLIYWTITFASLVFIITFIYYLIICIQLSMIVNDNWKVKIKPRKKDLNIDRSKKNKKQEIVAPDPSLEVIFRELDL</sequence>
<evidence type="ECO:0000313" key="3">
    <source>
        <dbReference type="Proteomes" id="UP000028537"/>
    </source>
</evidence>
<feature type="transmembrane region" description="Helical" evidence="1">
    <location>
        <begin position="74"/>
        <end position="99"/>
    </location>
</feature>
<comment type="caution">
    <text evidence="2">The sequence shown here is derived from an EMBL/GenBank/DDBJ whole genome shotgun (WGS) entry which is preliminary data.</text>
</comment>
<organism evidence="2 3">
    <name type="scientific">Ureaplasma diversum NCTC 246</name>
    <dbReference type="NCBI Taxonomy" id="1188241"/>
    <lineage>
        <taxon>Bacteria</taxon>
        <taxon>Bacillati</taxon>
        <taxon>Mycoplasmatota</taxon>
        <taxon>Mycoplasmoidales</taxon>
        <taxon>Mycoplasmoidaceae</taxon>
        <taxon>Ureaplasma</taxon>
    </lineage>
</organism>
<gene>
    <name evidence="2" type="ORF">UDIV_6490</name>
</gene>
<dbReference type="RefSeq" id="WP_038103448.1">
    <property type="nucleotide sequence ID" value="NZ_JFDP01000084.1"/>
</dbReference>
<proteinExistence type="predicted"/>
<keyword evidence="3" id="KW-1185">Reference proteome</keyword>
<dbReference type="AlphaFoldDB" id="A0A084EWF2"/>